<proteinExistence type="predicted"/>
<dbReference type="Proteomes" id="UP000284990">
    <property type="component" value="Unassembled WGS sequence"/>
</dbReference>
<dbReference type="EMBL" id="QSFW01000023">
    <property type="protein sequence ID" value="RHA84749.1"/>
    <property type="molecule type" value="Genomic_DNA"/>
</dbReference>
<evidence type="ECO:0000313" key="2">
    <source>
        <dbReference type="Proteomes" id="UP000284990"/>
    </source>
</evidence>
<comment type="caution">
    <text evidence="1">The sequence shown here is derived from an EMBL/GenBank/DDBJ whole genome shotgun (WGS) entry which is preliminary data.</text>
</comment>
<evidence type="ECO:0000313" key="1">
    <source>
        <dbReference type="EMBL" id="RHA84749.1"/>
    </source>
</evidence>
<dbReference type="AlphaFoldDB" id="A0AA92V0W6"/>
<name>A0AA92V0W6_9BACT</name>
<protein>
    <submittedName>
        <fullName evidence="1">Uncharacterized protein</fullName>
    </submittedName>
</protein>
<gene>
    <name evidence="1" type="ORF">DW916_10845</name>
</gene>
<dbReference type="RefSeq" id="WP_147350897.1">
    <property type="nucleotide sequence ID" value="NZ_CP134813.1"/>
</dbReference>
<organism evidence="1 2">
    <name type="scientific">Segatella copri</name>
    <dbReference type="NCBI Taxonomy" id="165179"/>
    <lineage>
        <taxon>Bacteria</taxon>
        <taxon>Pseudomonadati</taxon>
        <taxon>Bacteroidota</taxon>
        <taxon>Bacteroidia</taxon>
        <taxon>Bacteroidales</taxon>
        <taxon>Prevotellaceae</taxon>
        <taxon>Segatella</taxon>
    </lineage>
</organism>
<reference evidence="1 2" key="1">
    <citation type="submission" date="2018-08" db="EMBL/GenBank/DDBJ databases">
        <title>A genome reference for cultivated species of the human gut microbiota.</title>
        <authorList>
            <person name="Zou Y."/>
            <person name="Xue W."/>
            <person name="Luo G."/>
        </authorList>
    </citation>
    <scope>NUCLEOTIDE SEQUENCE [LARGE SCALE GENOMIC DNA]</scope>
    <source>
        <strain evidence="1 2">AM42-23AC</strain>
    </source>
</reference>
<sequence length="66" mass="7756">MDIKEDVLRDEILDPASELRRVYYLGMAKVRQQIRRNELELAAAGSPQAVQRTHEYLNKMIEEIKI</sequence>
<accession>A0AA92V0W6</accession>